<dbReference type="PANTHER" id="PTHR10177">
    <property type="entry name" value="CYCLINS"/>
    <property type="match status" value="1"/>
</dbReference>
<dbReference type="OrthoDB" id="5590282at2759"/>
<dbReference type="InterPro" id="IPR004367">
    <property type="entry name" value="Cyclin_C-dom"/>
</dbReference>
<evidence type="ECO:0000313" key="8">
    <source>
        <dbReference type="Proteomes" id="UP000179807"/>
    </source>
</evidence>
<dbReference type="FunFam" id="1.10.472.10:FF:000010">
    <property type="entry name" value="G1/S-specific cyclin Cln1"/>
    <property type="match status" value="1"/>
</dbReference>
<dbReference type="PROSITE" id="PS00292">
    <property type="entry name" value="CYCLINS"/>
    <property type="match status" value="1"/>
</dbReference>
<protein>
    <submittedName>
        <fullName evidence="7">Cyclin-A3-1</fullName>
    </submittedName>
</protein>
<dbReference type="GO" id="GO:0051726">
    <property type="term" value="P:regulation of cell cycle"/>
    <property type="evidence" value="ECO:0007669"/>
    <property type="project" value="UniProtKB-ARBA"/>
</dbReference>
<feature type="domain" description="Cyclin C-terminal" evidence="6">
    <location>
        <begin position="213"/>
        <end position="329"/>
    </location>
</feature>
<dbReference type="Proteomes" id="UP000179807">
    <property type="component" value="Unassembled WGS sequence"/>
</dbReference>
<feature type="domain" description="Cyclin-like" evidence="5">
    <location>
        <begin position="120"/>
        <end position="204"/>
    </location>
</feature>
<evidence type="ECO:0000259" key="6">
    <source>
        <dbReference type="SMART" id="SM01332"/>
    </source>
</evidence>
<dbReference type="GeneID" id="94831505"/>
<dbReference type="InterPro" id="IPR006671">
    <property type="entry name" value="Cyclin_N"/>
</dbReference>
<gene>
    <name evidence="7" type="ORF">TRFO_12702</name>
</gene>
<evidence type="ECO:0000256" key="3">
    <source>
        <dbReference type="ARBA" id="ARBA00023306"/>
    </source>
</evidence>
<dbReference type="AlphaFoldDB" id="A0A1J4L502"/>
<evidence type="ECO:0000313" key="7">
    <source>
        <dbReference type="EMBL" id="OHT17014.1"/>
    </source>
</evidence>
<name>A0A1J4L502_9EUKA</name>
<dbReference type="GO" id="GO:0019887">
    <property type="term" value="F:protein kinase regulator activity"/>
    <property type="evidence" value="ECO:0007669"/>
    <property type="project" value="UniProtKB-ARBA"/>
</dbReference>
<evidence type="ECO:0000256" key="2">
    <source>
        <dbReference type="ARBA" id="ARBA00023127"/>
    </source>
</evidence>
<evidence type="ECO:0000256" key="1">
    <source>
        <dbReference type="ARBA" id="ARBA00022618"/>
    </source>
</evidence>
<dbReference type="InterPro" id="IPR048258">
    <property type="entry name" value="Cyclins_cyclin-box"/>
</dbReference>
<keyword evidence="1" id="KW-0132">Cell division</keyword>
<comment type="caution">
    <text evidence="7">The sequence shown here is derived from an EMBL/GenBank/DDBJ whole genome shotgun (WGS) entry which is preliminary data.</text>
</comment>
<comment type="similarity">
    <text evidence="4">Belongs to the cyclin family.</text>
</comment>
<dbReference type="SMART" id="SM00385">
    <property type="entry name" value="CYCLIN"/>
    <property type="match status" value="2"/>
</dbReference>
<proteinExistence type="inferred from homology"/>
<accession>A0A1J4L502</accession>
<dbReference type="InterPro" id="IPR039361">
    <property type="entry name" value="Cyclin"/>
</dbReference>
<dbReference type="InterPro" id="IPR036915">
    <property type="entry name" value="Cyclin-like_sf"/>
</dbReference>
<dbReference type="VEuPathDB" id="TrichDB:TRFO_12702"/>
<dbReference type="InterPro" id="IPR013763">
    <property type="entry name" value="Cyclin-like_dom"/>
</dbReference>
<evidence type="ECO:0000259" key="5">
    <source>
        <dbReference type="SMART" id="SM00385"/>
    </source>
</evidence>
<keyword evidence="8" id="KW-1185">Reference proteome</keyword>
<dbReference type="SUPFAM" id="SSF47954">
    <property type="entry name" value="Cyclin-like"/>
    <property type="match status" value="2"/>
</dbReference>
<dbReference type="Pfam" id="PF02984">
    <property type="entry name" value="Cyclin_C"/>
    <property type="match status" value="1"/>
</dbReference>
<sequence length="332" mass="37908">MSTAPLGSFACQQNLLCQQINQINEAEYLQVNNNILCGILQNINSNFHPNNDNFTSISEIPNANFYQQAPFNIGNDNNPNDATEYESIIYKQMCESELLMPQPQVIQTEITPHDRGMLVDWLCRLHYKCQLTTSAFYRCIGIIDRVLLLTVVYPCQLKLIGCAAMLIATKVEGKKPLRICHAIELGMNKFSREDMIQAESEIMNLLGFQFNFPTSFMFLSHLMRISEETFDMCLYARNIIEVCSSAIEFINVRPSAVACAAILTVRKLYGVETWPQSLMEYTGYNEEDLIGYARIIHSILIDENREESTFMRRKYGSPLFKCVAQQPLPCVI</sequence>
<organism evidence="7 8">
    <name type="scientific">Tritrichomonas foetus</name>
    <dbReference type="NCBI Taxonomy" id="1144522"/>
    <lineage>
        <taxon>Eukaryota</taxon>
        <taxon>Metamonada</taxon>
        <taxon>Parabasalia</taxon>
        <taxon>Tritrichomonadida</taxon>
        <taxon>Tritrichomonadidae</taxon>
        <taxon>Tritrichomonas</taxon>
    </lineage>
</organism>
<dbReference type="Pfam" id="PF00134">
    <property type="entry name" value="Cyclin_N"/>
    <property type="match status" value="1"/>
</dbReference>
<dbReference type="SMART" id="SM01332">
    <property type="entry name" value="Cyclin_C"/>
    <property type="match status" value="1"/>
</dbReference>
<evidence type="ECO:0000256" key="4">
    <source>
        <dbReference type="RuleBase" id="RU000383"/>
    </source>
</evidence>
<dbReference type="EMBL" id="MLAK01000046">
    <property type="protein sequence ID" value="OHT17014.1"/>
    <property type="molecule type" value="Genomic_DNA"/>
</dbReference>
<keyword evidence="3" id="KW-0131">Cell cycle</keyword>
<reference evidence="7" key="1">
    <citation type="submission" date="2016-10" db="EMBL/GenBank/DDBJ databases">
        <authorList>
            <person name="Benchimol M."/>
            <person name="Almeida L.G."/>
            <person name="Vasconcelos A.T."/>
            <person name="Perreira-Neves A."/>
            <person name="Rosa I.A."/>
            <person name="Tasca T."/>
            <person name="Bogo M.R."/>
            <person name="de Souza W."/>
        </authorList>
    </citation>
    <scope>NUCLEOTIDE SEQUENCE [LARGE SCALE GENOMIC DNA]</scope>
    <source>
        <strain evidence="7">K</strain>
    </source>
</reference>
<keyword evidence="2 4" id="KW-0195">Cyclin</keyword>
<dbReference type="Gene3D" id="1.10.472.10">
    <property type="entry name" value="Cyclin-like"/>
    <property type="match status" value="2"/>
</dbReference>
<feature type="domain" description="Cyclin-like" evidence="5">
    <location>
        <begin position="220"/>
        <end position="298"/>
    </location>
</feature>
<dbReference type="RefSeq" id="XP_068370150.1">
    <property type="nucleotide sequence ID" value="XM_068496801.1"/>
</dbReference>
<dbReference type="GO" id="GO:0051301">
    <property type="term" value="P:cell division"/>
    <property type="evidence" value="ECO:0007669"/>
    <property type="project" value="UniProtKB-KW"/>
</dbReference>